<dbReference type="RefSeq" id="WP_005436926.1">
    <property type="nucleotide sequence ID" value="NZ_JH815520.1"/>
</dbReference>
<keyword evidence="3" id="KW-1185">Reference proteome</keyword>
<dbReference type="InterPro" id="IPR055247">
    <property type="entry name" value="InsJ-like_HTH"/>
</dbReference>
<comment type="caution">
    <text evidence="2">The sequence shown here is derived from an EMBL/GenBank/DDBJ whole genome shotgun (WGS) entry which is preliminary data.</text>
</comment>
<gene>
    <name evidence="2" type="ORF">HMPREF9465_02130</name>
</gene>
<dbReference type="Pfam" id="PF13518">
    <property type="entry name" value="HTH_28"/>
    <property type="match status" value="1"/>
</dbReference>
<dbReference type="PATRIC" id="fig|742823.3.peg.2140"/>
<protein>
    <recommendedName>
        <fullName evidence="1">Insertion element IS150 protein InsJ-like helix-turn-helix domain-containing protein</fullName>
    </recommendedName>
</protein>
<evidence type="ECO:0000313" key="2">
    <source>
        <dbReference type="EMBL" id="EKB30304.1"/>
    </source>
</evidence>
<organism evidence="2 3">
    <name type="scientific">Sutterella wadsworthensis 2_1_59BFAA</name>
    <dbReference type="NCBI Taxonomy" id="742823"/>
    <lineage>
        <taxon>Bacteria</taxon>
        <taxon>Pseudomonadati</taxon>
        <taxon>Pseudomonadota</taxon>
        <taxon>Betaproteobacteria</taxon>
        <taxon>Burkholderiales</taxon>
        <taxon>Sutterellaceae</taxon>
        <taxon>Sutterella</taxon>
    </lineage>
</organism>
<name>K1KF25_9BURK</name>
<dbReference type="AlphaFoldDB" id="K1KF25"/>
<evidence type="ECO:0000259" key="1">
    <source>
        <dbReference type="Pfam" id="PF13518"/>
    </source>
</evidence>
<reference evidence="2 3" key="1">
    <citation type="submission" date="2012-05" db="EMBL/GenBank/DDBJ databases">
        <title>The Genome Sequence of Sutterella wadsworthensis 2_1_59BFAA.</title>
        <authorList>
            <consortium name="The Broad Institute Genome Sequencing Platform"/>
            <person name="Earl A."/>
            <person name="Ward D."/>
            <person name="Feldgarden M."/>
            <person name="Gevers D."/>
            <person name="Daigneault M."/>
            <person name="Strauss J."/>
            <person name="Allen-Vercoe E."/>
            <person name="Walker B."/>
            <person name="Young S.K."/>
            <person name="Zeng Q."/>
            <person name="Gargeya S."/>
            <person name="Fitzgerald M."/>
            <person name="Haas B."/>
            <person name="Abouelleil A."/>
            <person name="Alvarado L."/>
            <person name="Arachchi H.M."/>
            <person name="Berlin A.M."/>
            <person name="Chapman S.B."/>
            <person name="Goldberg J."/>
            <person name="Griggs A."/>
            <person name="Gujja S."/>
            <person name="Hansen M."/>
            <person name="Howarth C."/>
            <person name="Imamovic A."/>
            <person name="Larimer J."/>
            <person name="McCowen C."/>
            <person name="Montmayeur A."/>
            <person name="Murphy C."/>
            <person name="Neiman D."/>
            <person name="Pearson M."/>
            <person name="Priest M."/>
            <person name="Roberts A."/>
            <person name="Saif S."/>
            <person name="Shea T."/>
            <person name="Sisk P."/>
            <person name="Sykes S."/>
            <person name="Wortman J."/>
            <person name="Nusbaum C."/>
            <person name="Birren B."/>
        </authorList>
    </citation>
    <scope>NUCLEOTIDE SEQUENCE [LARGE SCALE GENOMIC DNA]</scope>
    <source>
        <strain evidence="2 3">2_1_59BFAA</strain>
    </source>
</reference>
<dbReference type="Proteomes" id="UP000005835">
    <property type="component" value="Unassembled WGS sequence"/>
</dbReference>
<evidence type="ECO:0000313" key="3">
    <source>
        <dbReference type="Proteomes" id="UP000005835"/>
    </source>
</evidence>
<accession>K1KF25</accession>
<dbReference type="EMBL" id="ADMG01000047">
    <property type="protein sequence ID" value="EKB30304.1"/>
    <property type="molecule type" value="Genomic_DNA"/>
</dbReference>
<dbReference type="HOGENOM" id="CLU_2132273_0_0_4"/>
<proteinExistence type="predicted"/>
<dbReference type="InterPro" id="IPR009057">
    <property type="entry name" value="Homeodomain-like_sf"/>
</dbReference>
<feature type="domain" description="Insertion element IS150 protein InsJ-like helix-turn-helix" evidence="1">
    <location>
        <begin position="55"/>
        <end position="106"/>
    </location>
</feature>
<sequence length="113" mass="13088">MTEFCSIDRVTYPLPCQQSYMRWSAHSLPPLDTVSQGRRESGLQQMHPEALQNVRKRAFEMLDAGMNCVEIARKLSAHPQTIRKWKKHRETFGEELSVIGLKRGPKKLRPEVL</sequence>
<dbReference type="SUPFAM" id="SSF46689">
    <property type="entry name" value="Homeodomain-like"/>
    <property type="match status" value="1"/>
</dbReference>